<proteinExistence type="predicted"/>
<accession>A0A917L1B9</accession>
<feature type="transmembrane region" description="Helical" evidence="1">
    <location>
        <begin position="34"/>
        <end position="56"/>
    </location>
</feature>
<evidence type="ECO:0000313" key="2">
    <source>
        <dbReference type="EMBL" id="GGJ40285.1"/>
    </source>
</evidence>
<feature type="transmembrane region" description="Helical" evidence="1">
    <location>
        <begin position="284"/>
        <end position="305"/>
    </location>
</feature>
<evidence type="ECO:0000256" key="1">
    <source>
        <dbReference type="SAM" id="Phobius"/>
    </source>
</evidence>
<feature type="transmembrane region" description="Helical" evidence="1">
    <location>
        <begin position="124"/>
        <end position="149"/>
    </location>
</feature>
<sequence>MSAASNRLGRGAGSVTGRHPASRFAPLAQGFRPFFMLAGLWALLGVALWSCALAGVPVPDGPLPLVRWHGHEMLTGFVGAAMVGFLLTAVPNWTGRRGHAGAPLALLLMVVLAGRLALLPGSPLSTGVAAAIALAGLPMLLLLLLPSLVKAGQPRLFGPPLIVLLFWGGDLLMLGGAAGWWAADTWRLGQLLAANAALALVGLIGGRIIPSFTLNALRKTSRPAEPKPLPGVDRAAVLSLLGVLLTDLVLPDSVVAGAVAALAAVLVGLRLSRWHGLRTLRQPIVWVLHLAYAFVPLSLATKAVFLLSGAPWAMNWLHLQGAGALALMIVAVMTRAALGHTGRDLVAAPATVAAYVLIALAALMRGFGPPLTGEALASLMVAGALWVAAFVLYLVVYAPVLLLARPDGKPG</sequence>
<dbReference type="AlphaFoldDB" id="A0A917L1B9"/>
<keyword evidence="1" id="KW-0812">Transmembrane</keyword>
<dbReference type="EMBL" id="BMKW01000019">
    <property type="protein sequence ID" value="GGJ40285.1"/>
    <property type="molecule type" value="Genomic_DNA"/>
</dbReference>
<feature type="transmembrane region" description="Helical" evidence="1">
    <location>
        <begin position="345"/>
        <end position="364"/>
    </location>
</feature>
<feature type="transmembrane region" description="Helical" evidence="1">
    <location>
        <begin position="317"/>
        <end position="338"/>
    </location>
</feature>
<keyword evidence="3" id="KW-1185">Reference proteome</keyword>
<feature type="transmembrane region" description="Helical" evidence="1">
    <location>
        <begin position="254"/>
        <end position="272"/>
    </location>
</feature>
<dbReference type="Proteomes" id="UP000661507">
    <property type="component" value="Unassembled WGS sequence"/>
</dbReference>
<organism evidence="2 3">
    <name type="scientific">Neoroseomonas lacus</name>
    <dbReference type="NCBI Taxonomy" id="287609"/>
    <lineage>
        <taxon>Bacteria</taxon>
        <taxon>Pseudomonadati</taxon>
        <taxon>Pseudomonadota</taxon>
        <taxon>Alphaproteobacteria</taxon>
        <taxon>Acetobacterales</taxon>
        <taxon>Acetobacteraceae</taxon>
        <taxon>Neoroseomonas</taxon>
    </lineage>
</organism>
<dbReference type="RefSeq" id="WP_188972906.1">
    <property type="nucleotide sequence ID" value="NZ_BMKW01000019.1"/>
</dbReference>
<evidence type="ECO:0000313" key="3">
    <source>
        <dbReference type="Proteomes" id="UP000661507"/>
    </source>
</evidence>
<feature type="transmembrane region" description="Helical" evidence="1">
    <location>
        <begin position="100"/>
        <end position="118"/>
    </location>
</feature>
<name>A0A917L1B9_9PROT</name>
<keyword evidence="1" id="KW-0472">Membrane</keyword>
<dbReference type="Pfam" id="PF05940">
    <property type="entry name" value="NnrS"/>
    <property type="match status" value="1"/>
</dbReference>
<gene>
    <name evidence="2" type="ORF">GCM10011320_54890</name>
</gene>
<comment type="caution">
    <text evidence="2">The sequence shown here is derived from an EMBL/GenBank/DDBJ whole genome shotgun (WGS) entry which is preliminary data.</text>
</comment>
<keyword evidence="1" id="KW-1133">Transmembrane helix</keyword>
<dbReference type="InterPro" id="IPR010266">
    <property type="entry name" value="NnrS"/>
</dbReference>
<feature type="transmembrane region" description="Helical" evidence="1">
    <location>
        <begin position="161"/>
        <end position="182"/>
    </location>
</feature>
<reference evidence="2" key="1">
    <citation type="journal article" date="2014" name="Int. J. Syst. Evol. Microbiol.">
        <title>Complete genome sequence of Corynebacterium casei LMG S-19264T (=DSM 44701T), isolated from a smear-ripened cheese.</title>
        <authorList>
            <consortium name="US DOE Joint Genome Institute (JGI-PGF)"/>
            <person name="Walter F."/>
            <person name="Albersmeier A."/>
            <person name="Kalinowski J."/>
            <person name="Ruckert C."/>
        </authorList>
    </citation>
    <scope>NUCLEOTIDE SEQUENCE</scope>
    <source>
        <strain evidence="2">CGMCC 1.3617</strain>
    </source>
</reference>
<reference evidence="2" key="2">
    <citation type="submission" date="2020-09" db="EMBL/GenBank/DDBJ databases">
        <authorList>
            <person name="Sun Q."/>
            <person name="Zhou Y."/>
        </authorList>
    </citation>
    <scope>NUCLEOTIDE SEQUENCE</scope>
    <source>
        <strain evidence="2">CGMCC 1.3617</strain>
    </source>
</reference>
<feature type="transmembrane region" description="Helical" evidence="1">
    <location>
        <begin position="376"/>
        <end position="404"/>
    </location>
</feature>
<feature type="transmembrane region" description="Helical" evidence="1">
    <location>
        <begin position="76"/>
        <end position="93"/>
    </location>
</feature>
<protein>
    <submittedName>
        <fullName evidence="2">Protein NnrS</fullName>
    </submittedName>
</protein>